<evidence type="ECO:0000256" key="5">
    <source>
        <dbReference type="ARBA" id="ARBA00023136"/>
    </source>
</evidence>
<feature type="transmembrane region" description="Helical" evidence="7">
    <location>
        <begin position="236"/>
        <end position="261"/>
    </location>
</feature>
<accession>A0AAD9JVH3</accession>
<dbReference type="Gene3D" id="2.60.40.10">
    <property type="entry name" value="Immunoglobulins"/>
    <property type="match status" value="1"/>
</dbReference>
<evidence type="ECO:0000313" key="11">
    <source>
        <dbReference type="EMBL" id="KAK2159425.1"/>
    </source>
</evidence>
<keyword evidence="5 7" id="KW-0472">Membrane</keyword>
<evidence type="ECO:0000259" key="10">
    <source>
        <dbReference type="PROSITE" id="PS50853"/>
    </source>
</evidence>
<dbReference type="InterPro" id="IPR013783">
    <property type="entry name" value="Ig-like_fold"/>
</dbReference>
<dbReference type="PANTHER" id="PTHR19134">
    <property type="entry name" value="RECEPTOR-TYPE TYROSINE-PROTEIN PHOSPHATASE"/>
    <property type="match status" value="1"/>
</dbReference>
<dbReference type="SMART" id="SM00194">
    <property type="entry name" value="PTPc"/>
    <property type="match status" value="1"/>
</dbReference>
<keyword evidence="7" id="KW-0812">Transmembrane</keyword>
<dbReference type="SMART" id="SM00404">
    <property type="entry name" value="PTPc_motif"/>
    <property type="match status" value="2"/>
</dbReference>
<evidence type="ECO:0000256" key="2">
    <source>
        <dbReference type="ARBA" id="ARBA00022729"/>
    </source>
</evidence>
<evidence type="ECO:0000313" key="12">
    <source>
        <dbReference type="Proteomes" id="UP001208570"/>
    </source>
</evidence>
<evidence type="ECO:0000256" key="4">
    <source>
        <dbReference type="ARBA" id="ARBA00022912"/>
    </source>
</evidence>
<dbReference type="InterPro" id="IPR003961">
    <property type="entry name" value="FN3_dom"/>
</dbReference>
<protein>
    <recommendedName>
        <fullName evidence="13">Protein-tyrosine-phosphatase</fullName>
    </recommendedName>
</protein>
<reference evidence="11" key="1">
    <citation type="journal article" date="2023" name="Mol. Biol. Evol.">
        <title>Third-Generation Sequencing Reveals the Adaptive Role of the Epigenome in Three Deep-Sea Polychaetes.</title>
        <authorList>
            <person name="Perez M."/>
            <person name="Aroh O."/>
            <person name="Sun Y."/>
            <person name="Lan Y."/>
            <person name="Juniper S.K."/>
            <person name="Young C.R."/>
            <person name="Angers B."/>
            <person name="Qian P.Y."/>
        </authorList>
    </citation>
    <scope>NUCLEOTIDE SEQUENCE</scope>
    <source>
        <strain evidence="11">P08H-3</strain>
    </source>
</reference>
<dbReference type="Gene3D" id="3.90.190.10">
    <property type="entry name" value="Protein tyrosine phosphatase superfamily"/>
    <property type="match status" value="2"/>
</dbReference>
<name>A0AAD9JVH3_9ANNE</name>
<evidence type="ECO:0000259" key="8">
    <source>
        <dbReference type="PROSITE" id="PS50055"/>
    </source>
</evidence>
<evidence type="ECO:0000256" key="1">
    <source>
        <dbReference type="ARBA" id="ARBA00004167"/>
    </source>
</evidence>
<keyword evidence="3" id="KW-0378">Hydrolase</keyword>
<dbReference type="PROSITE" id="PS00383">
    <property type="entry name" value="TYR_PHOSPHATASE_1"/>
    <property type="match status" value="2"/>
</dbReference>
<dbReference type="InterPro" id="IPR000242">
    <property type="entry name" value="PTP_cat"/>
</dbReference>
<dbReference type="Pfam" id="PF00102">
    <property type="entry name" value="Y_phosphatase"/>
    <property type="match status" value="2"/>
</dbReference>
<keyword evidence="2" id="KW-0732">Signal</keyword>
<evidence type="ECO:0008006" key="13">
    <source>
        <dbReference type="Google" id="ProtNLM"/>
    </source>
</evidence>
<dbReference type="AlphaFoldDB" id="A0AAD9JVH3"/>
<dbReference type="GO" id="GO:0004725">
    <property type="term" value="F:protein tyrosine phosphatase activity"/>
    <property type="evidence" value="ECO:0007669"/>
    <property type="project" value="UniProtKB-EC"/>
</dbReference>
<feature type="domain" description="Fibronectin type-III" evidence="10">
    <location>
        <begin position="3"/>
        <end position="110"/>
    </location>
</feature>
<dbReference type="EMBL" id="JAODUP010000153">
    <property type="protein sequence ID" value="KAK2159425.1"/>
    <property type="molecule type" value="Genomic_DNA"/>
</dbReference>
<evidence type="ECO:0000256" key="7">
    <source>
        <dbReference type="SAM" id="Phobius"/>
    </source>
</evidence>
<keyword evidence="4" id="KW-0904">Protein phosphatase</keyword>
<dbReference type="Proteomes" id="UP001208570">
    <property type="component" value="Unassembled WGS sequence"/>
</dbReference>
<dbReference type="PROSITE" id="PS50055">
    <property type="entry name" value="TYR_PHOSPHATASE_PTP"/>
    <property type="match status" value="1"/>
</dbReference>
<sequence>MLINETIAVLSKSNNSITVRWEIIKSIPESLIQFYGYAVKYRETNVTNYTEVVSRTHNSSNGVFTVDVSNLNFNTIYDIEVSTFREMDGERDFGSSYQTLQVKTTCTAPDIPSIWKINTSITDFNHIPNITVYYQNVGDLNPNCDRITNITLNYHMMGCHEYSRVTILPNETIYTIIPDKEAQYVVYMTVTNNEGYSSDSEEHTINIIELHQSTPATDTISVMSEKELSQPGLYRYAAPSASVSVIIIVAIVVCVIVVLLWKRRRKRSKTDQRHVNRSFTNDEMNQEFGENALQSFALNGESCSAIQQQAFQPATSGQSDVTTSQNSNTTDIGEQQLEEPEDPSYANSAIHIANFEGYLVKRKRKINGLYKEYEVSSGDAGNAVMVVSTLFSICILYDDTRVILEADNGSNDDYINANYVTNKCRTVHHFHFKTWEDKGNPRYGAHTLLAFMNRVHSFDEDRNGPLIVHCSAGVGRTGTFIALDILQKTAIKEKTVDIYSCVDRLRRERMIMVQTKTVCTLKQTSCKQSKMALNEENRNKNRNLEIVPDDSERLFISGRNGNYINAVSVDTCIPYWPEELHSKKIFDQIEVELLAIHVDNTSDFIVRRDFRVREIKEAFSATQIMTIRHFQLTSWPNDQTFPLQRTHLLDMMDQLQRLQQHSKGSSPKRKLLVHCFDGGSRCGMFCGASLLLDRMKEEQDINVYHTIRSVSRNRPQFFTNFAEYQFLYQMAVEYLIESDQYVNV</sequence>
<dbReference type="InterPro" id="IPR000387">
    <property type="entry name" value="Tyr_Pase_dom"/>
</dbReference>
<evidence type="ECO:0000256" key="6">
    <source>
        <dbReference type="ARBA" id="ARBA00051722"/>
    </source>
</evidence>
<evidence type="ECO:0000256" key="3">
    <source>
        <dbReference type="ARBA" id="ARBA00022801"/>
    </source>
</evidence>
<feature type="domain" description="Tyrosine specific protein phosphatases" evidence="9">
    <location>
        <begin position="449"/>
        <end position="516"/>
    </location>
</feature>
<feature type="domain" description="Tyrosine-protein phosphatase" evidence="8">
    <location>
        <begin position="397"/>
        <end position="734"/>
    </location>
</feature>
<dbReference type="InterPro" id="IPR029021">
    <property type="entry name" value="Prot-tyrosine_phosphatase-like"/>
</dbReference>
<dbReference type="PROSITE" id="PS50853">
    <property type="entry name" value="FN3"/>
    <property type="match status" value="1"/>
</dbReference>
<proteinExistence type="predicted"/>
<keyword evidence="12" id="KW-1185">Reference proteome</keyword>
<comment type="caution">
    <text evidence="11">The sequence shown here is derived from an EMBL/GenBank/DDBJ whole genome shotgun (WGS) entry which is preliminary data.</text>
</comment>
<dbReference type="InterPro" id="IPR036116">
    <property type="entry name" value="FN3_sf"/>
</dbReference>
<dbReference type="SUPFAM" id="SSF49265">
    <property type="entry name" value="Fibronectin type III"/>
    <property type="match status" value="1"/>
</dbReference>
<dbReference type="InterPro" id="IPR050348">
    <property type="entry name" value="Protein-Tyr_Phosphatase"/>
</dbReference>
<keyword evidence="7" id="KW-1133">Transmembrane helix</keyword>
<dbReference type="InterPro" id="IPR003595">
    <property type="entry name" value="Tyr_Pase_cat"/>
</dbReference>
<dbReference type="CDD" id="cd00063">
    <property type="entry name" value="FN3"/>
    <property type="match status" value="1"/>
</dbReference>
<comment type="catalytic activity">
    <reaction evidence="6">
        <text>O-phospho-L-tyrosyl-[protein] + H2O = L-tyrosyl-[protein] + phosphate</text>
        <dbReference type="Rhea" id="RHEA:10684"/>
        <dbReference type="Rhea" id="RHEA-COMP:10136"/>
        <dbReference type="Rhea" id="RHEA-COMP:20101"/>
        <dbReference type="ChEBI" id="CHEBI:15377"/>
        <dbReference type="ChEBI" id="CHEBI:43474"/>
        <dbReference type="ChEBI" id="CHEBI:46858"/>
        <dbReference type="ChEBI" id="CHEBI:61978"/>
        <dbReference type="EC" id="3.1.3.48"/>
    </reaction>
</comment>
<gene>
    <name evidence="11" type="ORF">LSH36_153g00013</name>
</gene>
<comment type="subcellular location">
    <subcellularLocation>
        <location evidence="1">Membrane</location>
        <topology evidence="1">Single-pass membrane protein</topology>
    </subcellularLocation>
</comment>
<organism evidence="11 12">
    <name type="scientific">Paralvinella palmiformis</name>
    <dbReference type="NCBI Taxonomy" id="53620"/>
    <lineage>
        <taxon>Eukaryota</taxon>
        <taxon>Metazoa</taxon>
        <taxon>Spiralia</taxon>
        <taxon>Lophotrochozoa</taxon>
        <taxon>Annelida</taxon>
        <taxon>Polychaeta</taxon>
        <taxon>Sedentaria</taxon>
        <taxon>Canalipalpata</taxon>
        <taxon>Terebellida</taxon>
        <taxon>Terebelliformia</taxon>
        <taxon>Alvinellidae</taxon>
        <taxon>Paralvinella</taxon>
    </lineage>
</organism>
<dbReference type="InterPro" id="IPR016130">
    <property type="entry name" value="Tyr_Pase_AS"/>
</dbReference>
<dbReference type="GO" id="GO:0016020">
    <property type="term" value="C:membrane"/>
    <property type="evidence" value="ECO:0007669"/>
    <property type="project" value="UniProtKB-SubCell"/>
</dbReference>
<evidence type="ECO:0000259" key="9">
    <source>
        <dbReference type="PROSITE" id="PS50056"/>
    </source>
</evidence>
<feature type="domain" description="Tyrosine specific protein phosphatases" evidence="9">
    <location>
        <begin position="646"/>
        <end position="725"/>
    </location>
</feature>
<dbReference type="CDD" id="cd00047">
    <property type="entry name" value="PTPc"/>
    <property type="match status" value="2"/>
</dbReference>
<dbReference type="PANTHER" id="PTHR19134:SF449">
    <property type="entry name" value="TYROSINE-PROTEIN PHOSPHATASE 1"/>
    <property type="match status" value="1"/>
</dbReference>
<dbReference type="PRINTS" id="PR00700">
    <property type="entry name" value="PRTYPHPHTASE"/>
</dbReference>
<dbReference type="PROSITE" id="PS50056">
    <property type="entry name" value="TYR_PHOSPHATASE_2"/>
    <property type="match status" value="2"/>
</dbReference>
<dbReference type="SUPFAM" id="SSF52799">
    <property type="entry name" value="(Phosphotyrosine protein) phosphatases II"/>
    <property type="match status" value="2"/>
</dbReference>